<dbReference type="Gene3D" id="3.40.50.300">
    <property type="entry name" value="P-loop containing nucleotide triphosphate hydrolases"/>
    <property type="match status" value="1"/>
</dbReference>
<dbReference type="CDD" id="cd01131">
    <property type="entry name" value="PilT"/>
    <property type="match status" value="1"/>
</dbReference>
<dbReference type="InterPro" id="IPR006321">
    <property type="entry name" value="PilT/PilU"/>
</dbReference>
<dbReference type="InterPro" id="IPR001482">
    <property type="entry name" value="T2SS/T4SS_dom"/>
</dbReference>
<dbReference type="PROSITE" id="PS00662">
    <property type="entry name" value="T2SP_E"/>
    <property type="match status" value="1"/>
</dbReference>
<dbReference type="InterPro" id="IPR050921">
    <property type="entry name" value="T4SS_GSP_E_ATPase"/>
</dbReference>
<dbReference type="RefSeq" id="WP_286347338.1">
    <property type="nucleotide sequence ID" value="NZ_AP027733.1"/>
</dbReference>
<dbReference type="InterPro" id="IPR027417">
    <property type="entry name" value="P-loop_NTPase"/>
</dbReference>
<evidence type="ECO:0000313" key="3">
    <source>
        <dbReference type="EMBL" id="BDZ52489.1"/>
    </source>
</evidence>
<feature type="domain" description="Bacterial type II secretion system protein E" evidence="2">
    <location>
        <begin position="242"/>
        <end position="256"/>
    </location>
</feature>
<protein>
    <submittedName>
        <fullName evidence="3">Twitching motility protein PilT</fullName>
    </submittedName>
</protein>
<sequence>MTDMLTPPNAFPAVAPAPISVPAAEPNAPAFAHESERAWRPPAIHSLLAQLIEFGGSDLHLTVGIRPRGRIHGELIDLEGTTVMTRDVLFGFIQEAFPAATYDKWVKEFDFDTAYEMDTKAGAVLSSRFRVNLFMEGGEPAAVFRVIPVEIRTMEDLNLKDSIQQLIKNTPRGLILVTGVTGSGKSTTLAGMMDWININRAVRILTFEDPIEFVHKSKRGTISQREIAIDTKDWRSGLKAVLRQDPDVILIGELRDPETIEMAIAAADTGHLVFGTLHTGTAADTVDRIVGEFPGNQQERIQSRLSTVLAGVVCQQLVPGIKGGRVVATEIMIMTDAIRANIRKGDLGGIGHAMADTSHGSISFDAHLAELVATGFITRRNAIQRAVNRKEFEKLVPAESTMY</sequence>
<dbReference type="Gene3D" id="3.30.450.90">
    <property type="match status" value="1"/>
</dbReference>
<accession>A0ABN6Y5C8</accession>
<keyword evidence="4" id="KW-1185">Reference proteome</keyword>
<dbReference type="NCBIfam" id="TIGR01420">
    <property type="entry name" value="pilT_fam"/>
    <property type="match status" value="1"/>
</dbReference>
<evidence type="ECO:0000256" key="1">
    <source>
        <dbReference type="ARBA" id="ARBA00006611"/>
    </source>
</evidence>
<keyword evidence="3" id="KW-0614">Plasmid</keyword>
<dbReference type="EMBL" id="AP027733">
    <property type="protein sequence ID" value="BDZ52489.1"/>
    <property type="molecule type" value="Genomic_DNA"/>
</dbReference>
<dbReference type="PANTHER" id="PTHR30486">
    <property type="entry name" value="TWITCHING MOTILITY PROTEIN PILT"/>
    <property type="match status" value="1"/>
</dbReference>
<dbReference type="Proteomes" id="UP001321486">
    <property type="component" value="Plasmid pNBRC108728a"/>
</dbReference>
<comment type="similarity">
    <text evidence="1">Belongs to the GSP E family.</text>
</comment>
<dbReference type="PANTHER" id="PTHR30486:SF6">
    <property type="entry name" value="TYPE IV PILUS RETRACTATION ATPASE PILT"/>
    <property type="match status" value="1"/>
</dbReference>
<reference evidence="4" key="1">
    <citation type="journal article" date="2019" name="Int. J. Syst. Evol. Microbiol.">
        <title>The Global Catalogue of Microorganisms (GCM) 10K type strain sequencing project: providing services to taxonomists for standard genome sequencing and annotation.</title>
        <authorList>
            <consortium name="The Broad Institute Genomics Platform"/>
            <consortium name="The Broad Institute Genome Sequencing Center for Infectious Disease"/>
            <person name="Wu L."/>
            <person name="Ma J."/>
        </authorList>
    </citation>
    <scope>NUCLEOTIDE SEQUENCE [LARGE SCALE GENOMIC DNA]</scope>
    <source>
        <strain evidence="4">NBRC 108728</strain>
    </source>
</reference>
<organism evidence="3 4">
    <name type="scientific">Frondihabitans sucicola</name>
    <dbReference type="NCBI Taxonomy" id="1268041"/>
    <lineage>
        <taxon>Bacteria</taxon>
        <taxon>Bacillati</taxon>
        <taxon>Actinomycetota</taxon>
        <taxon>Actinomycetes</taxon>
        <taxon>Micrococcales</taxon>
        <taxon>Microbacteriaceae</taxon>
        <taxon>Frondihabitans</taxon>
    </lineage>
</organism>
<dbReference type="Pfam" id="PF00437">
    <property type="entry name" value="T2SSE"/>
    <property type="match status" value="1"/>
</dbReference>
<gene>
    <name evidence="3" type="ORF">GCM10025867_47300</name>
</gene>
<proteinExistence type="inferred from homology"/>
<evidence type="ECO:0000313" key="4">
    <source>
        <dbReference type="Proteomes" id="UP001321486"/>
    </source>
</evidence>
<geneLocation type="plasmid" evidence="3 4">
    <name>pNBRC108728a</name>
</geneLocation>
<dbReference type="SUPFAM" id="SSF52540">
    <property type="entry name" value="P-loop containing nucleoside triphosphate hydrolases"/>
    <property type="match status" value="1"/>
</dbReference>
<evidence type="ECO:0000259" key="2">
    <source>
        <dbReference type="PROSITE" id="PS00662"/>
    </source>
</evidence>
<name>A0ABN6Y5C8_9MICO</name>